<dbReference type="GO" id="GO:0008408">
    <property type="term" value="F:3'-5' exonuclease activity"/>
    <property type="evidence" value="ECO:0007669"/>
    <property type="project" value="InterPro"/>
</dbReference>
<evidence type="ECO:0000256" key="5">
    <source>
        <dbReference type="ARBA" id="ARBA00022695"/>
    </source>
</evidence>
<proteinExistence type="inferred from homology"/>
<dbReference type="InterPro" id="IPR046938">
    <property type="entry name" value="DNA_clamp_sf"/>
</dbReference>
<dbReference type="InterPro" id="IPR022635">
    <property type="entry name" value="DNA_polIII_beta_C"/>
</dbReference>
<name>A0AAV5B0U3_9ACTN</name>
<dbReference type="NCBIfam" id="TIGR00663">
    <property type="entry name" value="dnan"/>
    <property type="match status" value="1"/>
</dbReference>
<keyword evidence="14" id="KW-1185">Reference proteome</keyword>
<evidence type="ECO:0000256" key="9">
    <source>
        <dbReference type="PIRNR" id="PIRNR000804"/>
    </source>
</evidence>
<keyword evidence="5 9" id="KW-0548">Nucleotidyltransferase</keyword>
<dbReference type="PIRSF" id="PIRSF000804">
    <property type="entry name" value="DNA_pol_III_b"/>
    <property type="match status" value="1"/>
</dbReference>
<dbReference type="SMART" id="SM00480">
    <property type="entry name" value="POL3Bc"/>
    <property type="match status" value="1"/>
</dbReference>
<comment type="subunit">
    <text evidence="9">Forms a ring-shaped head-to-tail homodimer around DNA.</text>
</comment>
<dbReference type="RefSeq" id="WP_135977873.1">
    <property type="nucleotide sequence ID" value="NZ_BQKC01000001.1"/>
</dbReference>
<dbReference type="GO" id="GO:0006271">
    <property type="term" value="P:DNA strand elongation involved in DNA replication"/>
    <property type="evidence" value="ECO:0007669"/>
    <property type="project" value="TreeGrafter"/>
</dbReference>
<dbReference type="InterPro" id="IPR001001">
    <property type="entry name" value="DNA_polIII_beta"/>
</dbReference>
<dbReference type="CDD" id="cd00140">
    <property type="entry name" value="beta_clamp"/>
    <property type="match status" value="1"/>
</dbReference>
<comment type="subcellular location">
    <subcellularLocation>
        <location evidence="1 9">Cytoplasm</location>
    </subcellularLocation>
</comment>
<evidence type="ECO:0000256" key="4">
    <source>
        <dbReference type="ARBA" id="ARBA00022679"/>
    </source>
</evidence>
<dbReference type="Gene3D" id="3.70.10.10">
    <property type="match status" value="1"/>
</dbReference>
<sequence length="367" mass="39369">MRFTVSQTALQKALSVVIKGTAASSTLPILTGIKITAGEGTLEFQATDLDISLKHRIPANVEDGGTTVVSGKMIAGIVKSLPDAPVTFDSEGNSVRLSCQRSKFNLNTLDPKDFPEFPAVEAERSVELPAGVLATMVDRVYRVVSRDLSKPILGGIYLTVDENLVRLVATDSYRLAVCDTTLETSTLTEPFSMIVTGSAFHDALSIADADAPVLIGAAASQAVFSFGDTVYVSRRIEGTFPDYRQLLPKSCSTSLELPVEEASEGLRRVSLVAAQNPRVRFDIDADGDLVTMSAMDSDVGDASEQVEVPVEGSSVAIGLNHRYVSDCLSAVSDREKVLLELQGEMQPAVFKSFGTPNYLQLIMPTRL</sequence>
<dbReference type="Gene3D" id="3.10.150.10">
    <property type="entry name" value="DNA Polymerase III, subunit A, domain 2"/>
    <property type="match status" value="1"/>
</dbReference>
<dbReference type="EMBL" id="BQKC01000001">
    <property type="protein sequence ID" value="GJM54348.1"/>
    <property type="molecule type" value="Genomic_DNA"/>
</dbReference>
<gene>
    <name evidence="13" type="primary">dnaN_1</name>
    <name evidence="13" type="ORF">ATOP_00030</name>
</gene>
<dbReference type="Pfam" id="PF02767">
    <property type="entry name" value="DNA_pol3_beta_2"/>
    <property type="match status" value="1"/>
</dbReference>
<dbReference type="Proteomes" id="UP001055025">
    <property type="component" value="Unassembled WGS sequence"/>
</dbReference>
<evidence type="ECO:0000256" key="8">
    <source>
        <dbReference type="ARBA" id="ARBA00023125"/>
    </source>
</evidence>
<comment type="similarity">
    <text evidence="2 9">Belongs to the beta sliding clamp family.</text>
</comment>
<dbReference type="GO" id="GO:0003887">
    <property type="term" value="F:DNA-directed DNA polymerase activity"/>
    <property type="evidence" value="ECO:0007669"/>
    <property type="project" value="UniProtKB-UniRule"/>
</dbReference>
<comment type="function">
    <text evidence="9">Confers DNA tethering and processivity to DNA polymerases and other proteins. Acts as a clamp, forming a ring around DNA (a reaction catalyzed by the clamp-loading complex) which diffuses in an ATP-independent manner freely and bidirectionally along dsDNA. Initially characterized for its ability to contact the catalytic subunit of DNA polymerase III (Pol III), a complex, multichain enzyme responsible for most of the replicative synthesis in bacteria; Pol III exhibits 3'-5' exonuclease proofreading activity. The beta chain is required for initiation of replication as well as for processivity of DNA replication.</text>
</comment>
<keyword evidence="8" id="KW-0238">DNA-binding</keyword>
<dbReference type="InterPro" id="IPR022637">
    <property type="entry name" value="DNA_polIII_beta_cen"/>
</dbReference>
<keyword evidence="6 9" id="KW-0235">DNA replication</keyword>
<dbReference type="Pfam" id="PF00712">
    <property type="entry name" value="DNA_pol3_beta"/>
    <property type="match status" value="1"/>
</dbReference>
<accession>A0AAV5B0U3</accession>
<evidence type="ECO:0000259" key="12">
    <source>
        <dbReference type="Pfam" id="PF02768"/>
    </source>
</evidence>
<evidence type="ECO:0000256" key="3">
    <source>
        <dbReference type="ARBA" id="ARBA00022490"/>
    </source>
</evidence>
<evidence type="ECO:0000256" key="6">
    <source>
        <dbReference type="ARBA" id="ARBA00022705"/>
    </source>
</evidence>
<reference evidence="13" key="1">
    <citation type="journal article" date="2022" name="Int. J. Syst. Evol. Microbiol.">
        <title>Granulimonas faecalis gen. nov., sp. nov., and Leptogranulimonas caecicola gen. nov., sp. nov., novel lactate-producing Atopobiaceae bacteria isolated from mouse intestines, and an emended description of the family Atopobiaceae.</title>
        <authorList>
            <person name="Morinaga K."/>
            <person name="Kusada H."/>
            <person name="Sakamoto S."/>
            <person name="Murakami T."/>
            <person name="Toyoda A."/>
            <person name="Mori H."/>
            <person name="Meng X.Y."/>
            <person name="Takashino M."/>
            <person name="Murotomi K."/>
            <person name="Tamaki H."/>
        </authorList>
    </citation>
    <scope>NUCLEOTIDE SEQUENCE</scope>
    <source>
        <strain evidence="13">OPF53</strain>
    </source>
</reference>
<dbReference type="GO" id="GO:0009360">
    <property type="term" value="C:DNA polymerase III complex"/>
    <property type="evidence" value="ECO:0007669"/>
    <property type="project" value="InterPro"/>
</dbReference>
<evidence type="ECO:0000256" key="2">
    <source>
        <dbReference type="ARBA" id="ARBA00010752"/>
    </source>
</evidence>
<dbReference type="PANTHER" id="PTHR30478:SF0">
    <property type="entry name" value="BETA SLIDING CLAMP"/>
    <property type="match status" value="1"/>
</dbReference>
<keyword evidence="3 9" id="KW-0963">Cytoplasm</keyword>
<dbReference type="AlphaFoldDB" id="A0AAV5B0U3"/>
<dbReference type="GO" id="GO:0005737">
    <property type="term" value="C:cytoplasm"/>
    <property type="evidence" value="ECO:0007669"/>
    <property type="project" value="UniProtKB-SubCell"/>
</dbReference>
<feature type="domain" description="DNA polymerase III beta sliding clamp N-terminal" evidence="10">
    <location>
        <begin position="1"/>
        <end position="117"/>
    </location>
</feature>
<feature type="domain" description="DNA polymerase III beta sliding clamp C-terminal" evidence="12">
    <location>
        <begin position="244"/>
        <end position="366"/>
    </location>
</feature>
<evidence type="ECO:0000259" key="11">
    <source>
        <dbReference type="Pfam" id="PF02767"/>
    </source>
</evidence>
<evidence type="ECO:0000256" key="1">
    <source>
        <dbReference type="ARBA" id="ARBA00004496"/>
    </source>
</evidence>
<organism evidence="13 14">
    <name type="scientific">Granulimonas faecalis</name>
    <dbReference type="NCBI Taxonomy" id="2894155"/>
    <lineage>
        <taxon>Bacteria</taxon>
        <taxon>Bacillati</taxon>
        <taxon>Actinomycetota</taxon>
        <taxon>Coriobacteriia</taxon>
        <taxon>Coriobacteriales</taxon>
        <taxon>Kribbibacteriaceae</taxon>
        <taxon>Granulimonas</taxon>
    </lineage>
</organism>
<evidence type="ECO:0000313" key="14">
    <source>
        <dbReference type="Proteomes" id="UP001055025"/>
    </source>
</evidence>
<evidence type="ECO:0000256" key="7">
    <source>
        <dbReference type="ARBA" id="ARBA00022932"/>
    </source>
</evidence>
<keyword evidence="4 9" id="KW-0808">Transferase</keyword>
<protein>
    <recommendedName>
        <fullName evidence="9">Beta sliding clamp</fullName>
    </recommendedName>
</protein>
<dbReference type="InterPro" id="IPR022634">
    <property type="entry name" value="DNA_polIII_beta_N"/>
</dbReference>
<dbReference type="PANTHER" id="PTHR30478">
    <property type="entry name" value="DNA POLYMERASE III SUBUNIT BETA"/>
    <property type="match status" value="1"/>
</dbReference>
<dbReference type="GO" id="GO:0003677">
    <property type="term" value="F:DNA binding"/>
    <property type="evidence" value="ECO:0007669"/>
    <property type="project" value="UniProtKB-UniRule"/>
</dbReference>
<keyword evidence="7 9" id="KW-0239">DNA-directed DNA polymerase</keyword>
<dbReference type="SUPFAM" id="SSF55979">
    <property type="entry name" value="DNA clamp"/>
    <property type="match status" value="3"/>
</dbReference>
<dbReference type="Pfam" id="PF02768">
    <property type="entry name" value="DNA_pol3_beta_3"/>
    <property type="match status" value="1"/>
</dbReference>
<comment type="caution">
    <text evidence="13">The sequence shown here is derived from an EMBL/GenBank/DDBJ whole genome shotgun (WGS) entry which is preliminary data.</text>
</comment>
<evidence type="ECO:0000259" key="10">
    <source>
        <dbReference type="Pfam" id="PF00712"/>
    </source>
</evidence>
<evidence type="ECO:0000313" key="13">
    <source>
        <dbReference type="EMBL" id="GJM54348.1"/>
    </source>
</evidence>
<feature type="domain" description="DNA polymerase III beta sliding clamp central" evidence="11">
    <location>
        <begin position="128"/>
        <end position="242"/>
    </location>
</feature>